<keyword evidence="4 8" id="KW-0032">Aminotransferase</keyword>
<dbReference type="InterPro" id="IPR015424">
    <property type="entry name" value="PyrdxlP-dep_Trfase"/>
</dbReference>
<dbReference type="HAMAP" id="MF_01023">
    <property type="entry name" value="HisC_aminotrans_2"/>
    <property type="match status" value="1"/>
</dbReference>
<sequence length="364" mass="41411">MQGNEIEEEVTEMKAWQDKIRSVVPYTPGEQPNRPNMIKLNTNENPYPPAPGVRKVLNTLDEDKLRLYPDPTAGVLVNALADYYHVGKDQVFTGVGSDDVLAIAFMTFFNSDKPIFFPDITYSFYPVWADLFKVPYETKPLKEDFSICPQDYYPANGGVIFPNPNAPTSHYEDLSVIREILDHNQDVIVIVDEAYIDFAGESALSLLDDYENLLIVQTFSKSRSMAGMRIGYAIGHPDLIKAMNDVKYSFNSYTMSQTALALGVEAVRDDVYFKACTAKIRATREKAKQAFTALGFTYPEPGANFIFVTHPDYPAKELFAALREKDIYVRYFDKPRINNYLRVTIGTDEQMEALFAFLKEYMNR</sequence>
<comment type="catalytic activity">
    <reaction evidence="7 8">
        <text>L-histidinol phosphate + 2-oxoglutarate = 3-(imidazol-4-yl)-2-oxopropyl phosphate + L-glutamate</text>
        <dbReference type="Rhea" id="RHEA:23744"/>
        <dbReference type="ChEBI" id="CHEBI:16810"/>
        <dbReference type="ChEBI" id="CHEBI:29985"/>
        <dbReference type="ChEBI" id="CHEBI:57766"/>
        <dbReference type="ChEBI" id="CHEBI:57980"/>
        <dbReference type="EC" id="2.6.1.9"/>
    </reaction>
</comment>
<dbReference type="InterPro" id="IPR015422">
    <property type="entry name" value="PyrdxlP-dep_Trfase_small"/>
</dbReference>
<dbReference type="Pfam" id="PF00155">
    <property type="entry name" value="Aminotran_1_2"/>
    <property type="match status" value="1"/>
</dbReference>
<reference evidence="10 11" key="1">
    <citation type="submission" date="2010-03" db="EMBL/GenBank/DDBJ databases">
        <title>The genome sequence of Coprococcus catus GD/7.</title>
        <authorList>
            <consortium name="metaHIT consortium -- http://www.metahit.eu/"/>
            <person name="Pajon A."/>
            <person name="Turner K."/>
            <person name="Parkhill J."/>
            <person name="Duncan S."/>
            <person name="Flint H."/>
        </authorList>
    </citation>
    <scope>NUCLEOTIDE SEQUENCE [LARGE SCALE GENOMIC DNA]</scope>
    <source>
        <strain evidence="10 11">GD/7</strain>
    </source>
</reference>
<organism evidence="10 11">
    <name type="scientific">Coprococcus catus GD/7</name>
    <dbReference type="NCBI Taxonomy" id="717962"/>
    <lineage>
        <taxon>Bacteria</taxon>
        <taxon>Bacillati</taxon>
        <taxon>Bacillota</taxon>
        <taxon>Clostridia</taxon>
        <taxon>Lachnospirales</taxon>
        <taxon>Lachnospiraceae</taxon>
        <taxon>Coprococcus</taxon>
    </lineage>
</organism>
<evidence type="ECO:0000313" key="11">
    <source>
        <dbReference type="Proteomes" id="UP000008798"/>
    </source>
</evidence>
<dbReference type="InterPro" id="IPR001917">
    <property type="entry name" value="Aminotrans_II_pyridoxalP_BS"/>
</dbReference>
<accession>D4JBM4</accession>
<dbReference type="EMBL" id="FP929038">
    <property type="protein sequence ID" value="CBK81745.1"/>
    <property type="molecule type" value="Genomic_DNA"/>
</dbReference>
<comment type="similarity">
    <text evidence="8">Belongs to the class-II pyridoxal-phosphate-dependent aminotransferase family. Histidinol-phosphate aminotransferase subfamily.</text>
</comment>
<dbReference type="InterPro" id="IPR004839">
    <property type="entry name" value="Aminotransferase_I/II_large"/>
</dbReference>
<dbReference type="Proteomes" id="UP000008798">
    <property type="component" value="Chromosome"/>
</dbReference>
<evidence type="ECO:0000256" key="5">
    <source>
        <dbReference type="ARBA" id="ARBA00022679"/>
    </source>
</evidence>
<dbReference type="UniPathway" id="UPA00031">
    <property type="reaction ID" value="UER00012"/>
</dbReference>
<dbReference type="NCBIfam" id="TIGR01141">
    <property type="entry name" value="hisC"/>
    <property type="match status" value="1"/>
</dbReference>
<dbReference type="SUPFAM" id="SSF53383">
    <property type="entry name" value="PLP-dependent transferases"/>
    <property type="match status" value="1"/>
</dbReference>
<dbReference type="PANTHER" id="PTHR43643:SF3">
    <property type="entry name" value="HISTIDINOL-PHOSPHATE AMINOTRANSFERASE"/>
    <property type="match status" value="1"/>
</dbReference>
<dbReference type="Gene3D" id="3.40.640.10">
    <property type="entry name" value="Type I PLP-dependent aspartate aminotransferase-like (Major domain)"/>
    <property type="match status" value="1"/>
</dbReference>
<evidence type="ECO:0000256" key="3">
    <source>
        <dbReference type="ARBA" id="ARBA00011738"/>
    </source>
</evidence>
<evidence type="ECO:0000256" key="4">
    <source>
        <dbReference type="ARBA" id="ARBA00022576"/>
    </source>
</evidence>
<keyword evidence="8" id="KW-0368">Histidine biosynthesis</keyword>
<evidence type="ECO:0000256" key="7">
    <source>
        <dbReference type="ARBA" id="ARBA00047481"/>
    </source>
</evidence>
<dbReference type="CDD" id="cd00609">
    <property type="entry name" value="AAT_like"/>
    <property type="match status" value="1"/>
</dbReference>
<name>D4JBM4_9FIRM</name>
<dbReference type="EC" id="2.6.1.9" evidence="8"/>
<evidence type="ECO:0000256" key="1">
    <source>
        <dbReference type="ARBA" id="ARBA00001933"/>
    </source>
</evidence>
<dbReference type="GO" id="GO:0030170">
    <property type="term" value="F:pyridoxal phosphate binding"/>
    <property type="evidence" value="ECO:0007669"/>
    <property type="project" value="InterPro"/>
</dbReference>
<evidence type="ECO:0000256" key="8">
    <source>
        <dbReference type="HAMAP-Rule" id="MF_01023"/>
    </source>
</evidence>
<dbReference type="PROSITE" id="PS00599">
    <property type="entry name" value="AA_TRANSFER_CLASS_2"/>
    <property type="match status" value="1"/>
</dbReference>
<proteinExistence type="inferred from homology"/>
<evidence type="ECO:0000256" key="2">
    <source>
        <dbReference type="ARBA" id="ARBA00005011"/>
    </source>
</evidence>
<evidence type="ECO:0000259" key="9">
    <source>
        <dbReference type="Pfam" id="PF00155"/>
    </source>
</evidence>
<keyword evidence="8" id="KW-0028">Amino-acid biosynthesis</keyword>
<dbReference type="PATRIC" id="fig|717962.3.peg.3065"/>
<protein>
    <recommendedName>
        <fullName evidence="8">Histidinol-phosphate aminotransferase</fullName>
        <ecNumber evidence="8">2.6.1.9</ecNumber>
    </recommendedName>
    <alternativeName>
        <fullName evidence="8">Imidazole acetol-phosphate transaminase</fullName>
    </alternativeName>
</protein>
<evidence type="ECO:0000313" key="10">
    <source>
        <dbReference type="EMBL" id="CBK81745.1"/>
    </source>
</evidence>
<keyword evidence="6 8" id="KW-0663">Pyridoxal phosphate</keyword>
<comment type="pathway">
    <text evidence="2 8">Amino-acid biosynthesis; L-histidine biosynthesis; L-histidine from 5-phospho-alpha-D-ribose 1-diphosphate: step 7/9.</text>
</comment>
<feature type="domain" description="Aminotransferase class I/classII large" evidence="9">
    <location>
        <begin position="36"/>
        <end position="355"/>
    </location>
</feature>
<dbReference type="AlphaFoldDB" id="D4JBM4"/>
<comment type="cofactor">
    <cofactor evidence="1 8">
        <name>pyridoxal 5'-phosphate</name>
        <dbReference type="ChEBI" id="CHEBI:597326"/>
    </cofactor>
</comment>
<keyword evidence="5 8" id="KW-0808">Transferase</keyword>
<dbReference type="InterPro" id="IPR005861">
    <property type="entry name" value="HisP_aminotrans"/>
</dbReference>
<gene>
    <name evidence="8" type="primary">hisC</name>
    <name evidence="10" type="ORF">CC1_31990</name>
</gene>
<dbReference type="GO" id="GO:0004400">
    <property type="term" value="F:histidinol-phosphate transaminase activity"/>
    <property type="evidence" value="ECO:0007669"/>
    <property type="project" value="UniProtKB-UniRule"/>
</dbReference>
<dbReference type="InterPro" id="IPR050106">
    <property type="entry name" value="HistidinolP_aminotransfase"/>
</dbReference>
<feature type="modified residue" description="N6-(pyridoxal phosphate)lysine" evidence="8">
    <location>
        <position position="221"/>
    </location>
</feature>
<reference evidence="10 11" key="2">
    <citation type="submission" date="2010-03" db="EMBL/GenBank/DDBJ databases">
        <authorList>
            <person name="Pajon A."/>
        </authorList>
    </citation>
    <scope>NUCLEOTIDE SEQUENCE [LARGE SCALE GENOMIC DNA]</scope>
    <source>
        <strain evidence="10 11">GD/7</strain>
    </source>
</reference>
<dbReference type="HOGENOM" id="CLU_017584_3_0_9"/>
<dbReference type="PANTHER" id="PTHR43643">
    <property type="entry name" value="HISTIDINOL-PHOSPHATE AMINOTRANSFERASE 2"/>
    <property type="match status" value="1"/>
</dbReference>
<comment type="subunit">
    <text evidence="3 8">Homodimer.</text>
</comment>
<dbReference type="STRING" id="717962.CC1_31990"/>
<dbReference type="KEGG" id="cct:CC1_31990"/>
<dbReference type="InterPro" id="IPR015421">
    <property type="entry name" value="PyrdxlP-dep_Trfase_major"/>
</dbReference>
<dbReference type="GO" id="GO:0000105">
    <property type="term" value="P:L-histidine biosynthetic process"/>
    <property type="evidence" value="ECO:0007669"/>
    <property type="project" value="UniProtKB-UniRule"/>
</dbReference>
<evidence type="ECO:0000256" key="6">
    <source>
        <dbReference type="ARBA" id="ARBA00022898"/>
    </source>
</evidence>
<dbReference type="Gene3D" id="3.90.1150.10">
    <property type="entry name" value="Aspartate Aminotransferase, domain 1"/>
    <property type="match status" value="1"/>
</dbReference>